<dbReference type="InterPro" id="IPR018484">
    <property type="entry name" value="FGGY_N"/>
</dbReference>
<keyword evidence="2" id="KW-0808">Transferase</keyword>
<proteinExistence type="inferred from homology"/>
<sequence>MTVSTVLTFDLGTTLFKACLFDDAGEMLALARVPTPTDTPRPGWAQIEPTRFEAVLAELSATLREQDASAFSRLRGISFSTQTNSVLLLDEADRPVSPIVLWSDRRASELAEAVGVLADQPGYAEETGVTGVSPNFAVAKLMWLQRHEPEAWGRARKWRLIGDQLAWWLTGRHVTEAGAAGLTGLLDVHQLRWRAGALEAAGLSELEPPTPMYAGADLGVVDAQRAAALGLPSDCRVMLGCLDQYAGALGAGNVGVGGLSETTGTVLATVSLAESFDASPGAGVVQGPAWRAGLWWRMCFGSASANLFEAMRNAEADDPTFTMLEAEAAAVPAGADGLRLDVEESARTGTPTFEGLAARHTRGHRVRALFEGVARALSGQVAALEGGRRPLSVHSVGGASRSRLWLQIKADALGVPIITIDTPEPTSLGAAALALAGLSDDSLATVARRVTHVREVIEPTARAGR</sequence>
<evidence type="ECO:0000313" key="6">
    <source>
        <dbReference type="Proteomes" id="UP001575105"/>
    </source>
</evidence>
<dbReference type="PIRSF" id="PIRSF000538">
    <property type="entry name" value="GlpK"/>
    <property type="match status" value="1"/>
</dbReference>
<evidence type="ECO:0000313" key="5">
    <source>
        <dbReference type="EMBL" id="MFA9478474.1"/>
    </source>
</evidence>
<keyword evidence="6" id="KW-1185">Reference proteome</keyword>
<reference evidence="5 6" key="1">
    <citation type="submission" date="2024-08" db="EMBL/GenBank/DDBJ databases">
        <title>Whole-genome sequencing of halo(alkali)philic microorganisms from hypersaline lakes.</title>
        <authorList>
            <person name="Sorokin D.Y."/>
            <person name="Merkel A.Y."/>
            <person name="Messina E."/>
            <person name="Yakimov M."/>
        </authorList>
    </citation>
    <scope>NUCLEOTIDE SEQUENCE [LARGE SCALE GENOMIC DNA]</scope>
    <source>
        <strain evidence="5 6">AB-hyl4</strain>
    </source>
</reference>
<dbReference type="InterPro" id="IPR050406">
    <property type="entry name" value="FGGY_Carb_Kinase"/>
</dbReference>
<name>A0ABV4U4F1_9BACT</name>
<dbReference type="Pfam" id="PF00370">
    <property type="entry name" value="FGGY_N"/>
    <property type="match status" value="1"/>
</dbReference>
<evidence type="ECO:0000256" key="3">
    <source>
        <dbReference type="ARBA" id="ARBA00022777"/>
    </source>
</evidence>
<dbReference type="Proteomes" id="UP001575105">
    <property type="component" value="Unassembled WGS sequence"/>
</dbReference>
<comment type="similarity">
    <text evidence="1">Belongs to the FGGY kinase family.</text>
</comment>
<keyword evidence="3" id="KW-0418">Kinase</keyword>
<dbReference type="PANTHER" id="PTHR43095">
    <property type="entry name" value="SUGAR KINASE"/>
    <property type="match status" value="1"/>
</dbReference>
<protein>
    <submittedName>
        <fullName evidence="5">L-fuculokinase</fullName>
    </submittedName>
</protein>
<dbReference type="Gene3D" id="3.30.420.40">
    <property type="match status" value="2"/>
</dbReference>
<dbReference type="EMBL" id="JBGUBD010000005">
    <property type="protein sequence ID" value="MFA9478474.1"/>
    <property type="molecule type" value="Genomic_DNA"/>
</dbReference>
<comment type="caution">
    <text evidence="5">The sequence shown here is derived from an EMBL/GenBank/DDBJ whole genome shotgun (WGS) entry which is preliminary data.</text>
</comment>
<feature type="domain" description="Carbohydrate kinase FGGY N-terminal" evidence="4">
    <location>
        <begin position="6"/>
        <end position="250"/>
    </location>
</feature>
<organism evidence="5 6">
    <name type="scientific">Natronomicrosphaera hydrolytica</name>
    <dbReference type="NCBI Taxonomy" id="3242702"/>
    <lineage>
        <taxon>Bacteria</taxon>
        <taxon>Pseudomonadati</taxon>
        <taxon>Planctomycetota</taxon>
        <taxon>Phycisphaerae</taxon>
        <taxon>Phycisphaerales</taxon>
        <taxon>Phycisphaeraceae</taxon>
        <taxon>Natronomicrosphaera</taxon>
    </lineage>
</organism>
<dbReference type="PANTHER" id="PTHR43095:SF5">
    <property type="entry name" value="XYLULOSE KINASE"/>
    <property type="match status" value="1"/>
</dbReference>
<dbReference type="RefSeq" id="WP_425345401.1">
    <property type="nucleotide sequence ID" value="NZ_JBGUBD010000005.1"/>
</dbReference>
<evidence type="ECO:0000256" key="2">
    <source>
        <dbReference type="ARBA" id="ARBA00022679"/>
    </source>
</evidence>
<accession>A0ABV4U4F1</accession>
<dbReference type="SUPFAM" id="SSF53067">
    <property type="entry name" value="Actin-like ATPase domain"/>
    <property type="match status" value="2"/>
</dbReference>
<gene>
    <name evidence="5" type="ORF">ACERK3_09220</name>
</gene>
<evidence type="ECO:0000256" key="1">
    <source>
        <dbReference type="ARBA" id="ARBA00009156"/>
    </source>
</evidence>
<dbReference type="CDD" id="cd07773">
    <property type="entry name" value="ASKHA_NBD_FGGY_FK"/>
    <property type="match status" value="1"/>
</dbReference>
<dbReference type="InterPro" id="IPR000577">
    <property type="entry name" value="Carb_kinase_FGGY"/>
</dbReference>
<evidence type="ECO:0000259" key="4">
    <source>
        <dbReference type="Pfam" id="PF00370"/>
    </source>
</evidence>
<dbReference type="InterPro" id="IPR043129">
    <property type="entry name" value="ATPase_NBD"/>
</dbReference>